<feature type="binding site" evidence="4">
    <location>
        <position position="326"/>
    </location>
    <ligand>
        <name>Mn(2+)</name>
        <dbReference type="ChEBI" id="CHEBI:29035"/>
        <label>2</label>
    </ligand>
</feature>
<organism evidence="7 8">
    <name type="scientific">Paracraurococcus lichenis</name>
    <dbReference type="NCBI Taxonomy" id="3064888"/>
    <lineage>
        <taxon>Bacteria</taxon>
        <taxon>Pseudomonadati</taxon>
        <taxon>Pseudomonadota</taxon>
        <taxon>Alphaproteobacteria</taxon>
        <taxon>Acetobacterales</taxon>
        <taxon>Roseomonadaceae</taxon>
        <taxon>Paracraurococcus</taxon>
    </lineage>
</organism>
<feature type="binding site" evidence="4">
    <location>
        <position position="314"/>
    </location>
    <ligand>
        <name>Mn(2+)</name>
        <dbReference type="ChEBI" id="CHEBI:29035"/>
        <label>1</label>
    </ligand>
</feature>
<dbReference type="CDD" id="cd16009">
    <property type="entry name" value="PPM"/>
    <property type="match status" value="1"/>
</dbReference>
<evidence type="ECO:0000313" key="8">
    <source>
        <dbReference type="Proteomes" id="UP001243009"/>
    </source>
</evidence>
<sequence length="373" mass="39951">MRSLLIVLDSVGCGAAPDAAAYGDAGADTLGHVMARTGLRLPALDSLGLAGVMRRDGPAPQGLWGRMQPRAAGKDSTTGHWEIAGVVLDQPFAVYEAFPPALLDPIEAEAGLRFIGNVPASGTEIIERLGPEHLRTARPILYTSADSVLQIAAHEAVMPLEALYALCELARRHADAFRIGRVIARPFAGEPGRFRRTPHRHDFAMRPPRTVLEALTEAGHPPVAIGKVADLFAGQGIARSLPTGSNAEGMRRIAEVWDMTRHGLVFANLVDFDTEYGHRRDAIGYARALADFDAWLGGFLPKVGPDDLLIVTADHGNDPLHHGTDHTREEVPLLVRQAGRRGPLGTRAGFGDVAATLADFHDVPWSAGRSCLA</sequence>
<comment type="pathway">
    <text evidence="4">Carbohydrate degradation; 2-deoxy-D-ribose 1-phosphate degradation; D-glyceraldehyde 3-phosphate and acetaldehyde from 2-deoxy-alpha-D-ribose 1-phosphate: step 1/2.</text>
</comment>
<dbReference type="PANTHER" id="PTHR21110:SF0">
    <property type="entry name" value="PHOSPHOPENTOMUTASE"/>
    <property type="match status" value="1"/>
</dbReference>
<dbReference type="InterPro" id="IPR024052">
    <property type="entry name" value="Phosphopentomutase_DeoB_cap_sf"/>
</dbReference>
<dbReference type="InterPro" id="IPR010045">
    <property type="entry name" value="DeoB"/>
</dbReference>
<keyword evidence="3 4" id="KW-0464">Manganese</keyword>
<keyword evidence="4 7" id="KW-0413">Isomerase</keyword>
<comment type="cofactor">
    <cofactor evidence="4">
        <name>Mn(2+)</name>
        <dbReference type="ChEBI" id="CHEBI:29035"/>
    </cofactor>
    <text evidence="4">Binds 2 manganese ions.</text>
</comment>
<comment type="caution">
    <text evidence="7">The sequence shown here is derived from an EMBL/GenBank/DDBJ whole genome shotgun (WGS) entry which is preliminary data.</text>
</comment>
<feature type="binding site" evidence="4">
    <location>
        <position position="315"/>
    </location>
    <ligand>
        <name>Mn(2+)</name>
        <dbReference type="ChEBI" id="CHEBI:29035"/>
        <label>1</label>
    </ligand>
</feature>
<dbReference type="PIRSF" id="PIRSF001491">
    <property type="entry name" value="Ppentomutase"/>
    <property type="match status" value="1"/>
</dbReference>
<keyword evidence="8" id="KW-1185">Reference proteome</keyword>
<dbReference type="EMBL" id="JAUTWS010000045">
    <property type="protein sequence ID" value="MDO9712327.1"/>
    <property type="molecule type" value="Genomic_DNA"/>
</dbReference>
<name>A0ABT9E7Z9_9PROT</name>
<dbReference type="Proteomes" id="UP001243009">
    <property type="component" value="Unassembled WGS sequence"/>
</dbReference>
<dbReference type="Gene3D" id="3.30.70.1250">
    <property type="entry name" value="Phosphopentomutase"/>
    <property type="match status" value="1"/>
</dbReference>
<evidence type="ECO:0000313" key="7">
    <source>
        <dbReference type="EMBL" id="MDO9712327.1"/>
    </source>
</evidence>
<dbReference type="SUPFAM" id="SSF143856">
    <property type="entry name" value="DeoB insert domain-like"/>
    <property type="match status" value="1"/>
</dbReference>
<dbReference type="Gene3D" id="3.40.720.10">
    <property type="entry name" value="Alkaline Phosphatase, subunit A"/>
    <property type="match status" value="1"/>
</dbReference>
<evidence type="ECO:0000256" key="2">
    <source>
        <dbReference type="ARBA" id="ARBA00022723"/>
    </source>
</evidence>
<evidence type="ECO:0000256" key="5">
    <source>
        <dbReference type="NCBIfam" id="TIGR01696"/>
    </source>
</evidence>
<dbReference type="PANTHER" id="PTHR21110">
    <property type="entry name" value="PHOSPHOPENTOMUTASE"/>
    <property type="match status" value="1"/>
</dbReference>
<dbReference type="NCBIfam" id="TIGR01696">
    <property type="entry name" value="deoB"/>
    <property type="match status" value="1"/>
</dbReference>
<dbReference type="InterPro" id="IPR006124">
    <property type="entry name" value="Metalloenzyme"/>
</dbReference>
<comment type="catalytic activity">
    <reaction evidence="4">
        <text>alpha-D-ribose 1-phosphate = D-ribose 5-phosphate</text>
        <dbReference type="Rhea" id="RHEA:18793"/>
        <dbReference type="ChEBI" id="CHEBI:57720"/>
        <dbReference type="ChEBI" id="CHEBI:78346"/>
        <dbReference type="EC" id="5.4.2.7"/>
    </reaction>
</comment>
<evidence type="ECO:0000259" key="6">
    <source>
        <dbReference type="Pfam" id="PF01676"/>
    </source>
</evidence>
<dbReference type="Pfam" id="PF01676">
    <property type="entry name" value="Metalloenzyme"/>
    <property type="match status" value="1"/>
</dbReference>
<dbReference type="HAMAP" id="MF_00740">
    <property type="entry name" value="Phosphopentomut"/>
    <property type="match status" value="1"/>
</dbReference>
<comment type="function">
    <text evidence="4">Isomerase that catalyzes the conversion of deoxy-ribose 1-phosphate (dRib-1-P) and ribose 1-phosphate (Rib-1-P) to deoxy-ribose 5-phosphate (dRib-5-P) and ribose 5-phosphate (Rib-5-P), respectively.</text>
</comment>
<keyword evidence="2 4" id="KW-0479">Metal-binding</keyword>
<accession>A0ABT9E7Z9</accession>
<dbReference type="SUPFAM" id="SSF53649">
    <property type="entry name" value="Alkaline phosphatase-like"/>
    <property type="match status" value="1"/>
</dbReference>
<feature type="binding site" evidence="4">
    <location>
        <position position="278"/>
    </location>
    <ligand>
        <name>Mn(2+)</name>
        <dbReference type="ChEBI" id="CHEBI:29035"/>
        <label>2</label>
    </ligand>
</feature>
<dbReference type="GO" id="GO:0008973">
    <property type="term" value="F:phosphopentomutase activity"/>
    <property type="evidence" value="ECO:0007669"/>
    <property type="project" value="UniProtKB-EC"/>
</dbReference>
<feature type="binding site" evidence="4">
    <location>
        <position position="273"/>
    </location>
    <ligand>
        <name>Mn(2+)</name>
        <dbReference type="ChEBI" id="CHEBI:29035"/>
        <label>2</label>
    </ligand>
</feature>
<evidence type="ECO:0000256" key="4">
    <source>
        <dbReference type="HAMAP-Rule" id="MF_00740"/>
    </source>
</evidence>
<keyword evidence="4" id="KW-0963">Cytoplasm</keyword>
<feature type="domain" description="Metalloenzyme" evidence="6">
    <location>
        <begin position="1"/>
        <end position="362"/>
    </location>
</feature>
<comment type="catalytic activity">
    <reaction evidence="4">
        <text>2-deoxy-alpha-D-ribose 1-phosphate = 2-deoxy-D-ribose 5-phosphate</text>
        <dbReference type="Rhea" id="RHEA:27658"/>
        <dbReference type="ChEBI" id="CHEBI:57259"/>
        <dbReference type="ChEBI" id="CHEBI:62877"/>
        <dbReference type="EC" id="5.4.2.7"/>
    </reaction>
</comment>
<dbReference type="RefSeq" id="WP_305107182.1">
    <property type="nucleotide sequence ID" value="NZ_JAUTWS010000045.1"/>
</dbReference>
<evidence type="ECO:0000256" key="1">
    <source>
        <dbReference type="ARBA" id="ARBA00010373"/>
    </source>
</evidence>
<dbReference type="EC" id="5.4.2.7" evidence="4 5"/>
<comment type="subcellular location">
    <subcellularLocation>
        <location evidence="4">Cytoplasm</location>
    </subcellularLocation>
</comment>
<feature type="binding site" evidence="4">
    <location>
        <position position="9"/>
    </location>
    <ligand>
        <name>Mn(2+)</name>
        <dbReference type="ChEBI" id="CHEBI:29035"/>
        <label>1</label>
    </ligand>
</feature>
<gene>
    <name evidence="4" type="primary">deoB</name>
    <name evidence="7" type="ORF">Q7A36_28555</name>
</gene>
<evidence type="ECO:0000256" key="3">
    <source>
        <dbReference type="ARBA" id="ARBA00023211"/>
    </source>
</evidence>
<dbReference type="InterPro" id="IPR017850">
    <property type="entry name" value="Alkaline_phosphatase_core_sf"/>
</dbReference>
<proteinExistence type="inferred from homology"/>
<dbReference type="NCBIfam" id="NF003766">
    <property type="entry name" value="PRK05362.1"/>
    <property type="match status" value="1"/>
</dbReference>
<reference evidence="7 8" key="1">
    <citation type="submission" date="2023-08" db="EMBL/GenBank/DDBJ databases">
        <title>The draft genome sequence of Paracraurococcus sp. LOR1-02.</title>
        <authorList>
            <person name="Kingkaew E."/>
            <person name="Tanasupawat S."/>
        </authorList>
    </citation>
    <scope>NUCLEOTIDE SEQUENCE [LARGE SCALE GENOMIC DNA]</scope>
    <source>
        <strain evidence="7 8">LOR1-02</strain>
    </source>
</reference>
<protein>
    <recommendedName>
        <fullName evidence="4 5">Phosphopentomutase</fullName>
        <ecNumber evidence="4 5">5.4.2.7</ecNumber>
    </recommendedName>
    <alternativeName>
        <fullName evidence="4">Phosphodeoxyribomutase</fullName>
    </alternativeName>
</protein>
<comment type="similarity">
    <text evidence="1 4">Belongs to the phosphopentomutase family.</text>
</comment>